<evidence type="ECO:0000256" key="1">
    <source>
        <dbReference type="SAM" id="SignalP"/>
    </source>
</evidence>
<evidence type="ECO:0000313" key="2">
    <source>
        <dbReference type="EMBL" id="NML61631.1"/>
    </source>
</evidence>
<sequence length="164" mass="16753">MTPPILRLATSAAILIASASAYATPATTKAFEISGVLMEQAGPAARCPSQFGGTITGHGNSAQIGRVAFVATDCITPAGPLFNFSQGRFIIMTTSGDQIFAEYNGQFVPTGVGAKYIFSGATFQITGGSGKYHKASGGGALTGGQDMMTGMGDVKLSGQIHHKD</sequence>
<proteinExistence type="predicted"/>
<organism evidence="2 3">
    <name type="scientific">Massilia polaris</name>
    <dbReference type="NCBI Taxonomy" id="2728846"/>
    <lineage>
        <taxon>Bacteria</taxon>
        <taxon>Pseudomonadati</taxon>
        <taxon>Pseudomonadota</taxon>
        <taxon>Betaproteobacteria</taxon>
        <taxon>Burkholderiales</taxon>
        <taxon>Oxalobacteraceae</taxon>
        <taxon>Telluria group</taxon>
        <taxon>Massilia</taxon>
    </lineage>
</organism>
<evidence type="ECO:0000313" key="3">
    <source>
        <dbReference type="Proteomes" id="UP000583752"/>
    </source>
</evidence>
<reference evidence="2 3" key="1">
    <citation type="submission" date="2020-04" db="EMBL/GenBank/DDBJ databases">
        <title>Massilia sp. RP-1-19 isolated from soil.</title>
        <authorList>
            <person name="Dahal R.H."/>
        </authorList>
    </citation>
    <scope>NUCLEOTIDE SEQUENCE [LARGE SCALE GENOMIC DNA]</scope>
    <source>
        <strain evidence="2 3">RP-1-19</strain>
    </source>
</reference>
<gene>
    <name evidence="2" type="ORF">HHL21_11175</name>
</gene>
<name>A0A848HP98_9BURK</name>
<feature type="signal peptide" evidence="1">
    <location>
        <begin position="1"/>
        <end position="23"/>
    </location>
</feature>
<protein>
    <recommendedName>
        <fullName evidence="4">DUF3224 domain-containing protein</fullName>
    </recommendedName>
</protein>
<evidence type="ECO:0008006" key="4">
    <source>
        <dbReference type="Google" id="ProtNLM"/>
    </source>
</evidence>
<dbReference type="EMBL" id="JABBGG010000005">
    <property type="protein sequence ID" value="NML61631.1"/>
    <property type="molecule type" value="Genomic_DNA"/>
</dbReference>
<keyword evidence="3" id="KW-1185">Reference proteome</keyword>
<keyword evidence="1" id="KW-0732">Signal</keyword>
<feature type="chain" id="PRO_5032935208" description="DUF3224 domain-containing protein" evidence="1">
    <location>
        <begin position="24"/>
        <end position="164"/>
    </location>
</feature>
<comment type="caution">
    <text evidence="2">The sequence shown here is derived from an EMBL/GenBank/DDBJ whole genome shotgun (WGS) entry which is preliminary data.</text>
</comment>
<dbReference type="AlphaFoldDB" id="A0A848HP98"/>
<accession>A0A848HP98</accession>
<dbReference type="RefSeq" id="WP_169465722.1">
    <property type="nucleotide sequence ID" value="NZ_JABBGG010000005.1"/>
</dbReference>
<dbReference type="Proteomes" id="UP000583752">
    <property type="component" value="Unassembled WGS sequence"/>
</dbReference>